<protein>
    <submittedName>
        <fullName evidence="5">6-carboxy-5,6,7,8-tetrahydropterin synthase</fullName>
    </submittedName>
</protein>
<dbReference type="PANTHER" id="PTHR12589">
    <property type="entry name" value="PYRUVOYL TETRAHYDROBIOPTERIN SYNTHASE"/>
    <property type="match status" value="1"/>
</dbReference>
<dbReference type="RefSeq" id="WP_069584933.1">
    <property type="nucleotide sequence ID" value="NZ_LMVM01000012.1"/>
</dbReference>
<dbReference type="GO" id="GO:0046872">
    <property type="term" value="F:metal ion binding"/>
    <property type="evidence" value="ECO:0007669"/>
    <property type="project" value="UniProtKB-KW"/>
</dbReference>
<gene>
    <name evidence="5" type="ORF">ASJ80_12650</name>
</gene>
<dbReference type="EMBL" id="LMVM01000012">
    <property type="protein sequence ID" value="PAV05131.1"/>
    <property type="molecule type" value="Genomic_DNA"/>
</dbReference>
<dbReference type="OrthoDB" id="6529at2157"/>
<comment type="cofactor">
    <cofactor evidence="1">
        <name>Zn(2+)</name>
        <dbReference type="ChEBI" id="CHEBI:29105"/>
    </cofactor>
</comment>
<evidence type="ECO:0000256" key="4">
    <source>
        <dbReference type="ARBA" id="ARBA00023239"/>
    </source>
</evidence>
<dbReference type="AlphaFoldDB" id="A0A2A2H6P1"/>
<comment type="caution">
    <text evidence="5">The sequence shown here is derived from an EMBL/GenBank/DDBJ whole genome shotgun (WGS) entry which is preliminary data.</text>
</comment>
<organism evidence="5 6">
    <name type="scientific">Methanobacterium bryantii</name>
    <dbReference type="NCBI Taxonomy" id="2161"/>
    <lineage>
        <taxon>Archaea</taxon>
        <taxon>Methanobacteriati</taxon>
        <taxon>Methanobacteriota</taxon>
        <taxon>Methanomada group</taxon>
        <taxon>Methanobacteria</taxon>
        <taxon>Methanobacteriales</taxon>
        <taxon>Methanobacteriaceae</taxon>
        <taxon>Methanobacterium</taxon>
    </lineage>
</organism>
<dbReference type="SUPFAM" id="SSF55620">
    <property type="entry name" value="Tetrahydrobiopterin biosynthesis enzymes-like"/>
    <property type="match status" value="1"/>
</dbReference>
<accession>A0A2A2H6P1</accession>
<keyword evidence="4" id="KW-0456">Lyase</keyword>
<dbReference type="InterPro" id="IPR007115">
    <property type="entry name" value="6-PTP_synth/QueD"/>
</dbReference>
<dbReference type="Pfam" id="PF01242">
    <property type="entry name" value="PTPS"/>
    <property type="match status" value="1"/>
</dbReference>
<dbReference type="Gene3D" id="3.30.479.10">
    <property type="entry name" value="6-pyruvoyl tetrahydropterin synthase/QueD"/>
    <property type="match status" value="1"/>
</dbReference>
<evidence type="ECO:0000313" key="6">
    <source>
        <dbReference type="Proteomes" id="UP000217784"/>
    </source>
</evidence>
<proteinExistence type="predicted"/>
<keyword evidence="6" id="KW-1185">Reference proteome</keyword>
<keyword evidence="2" id="KW-0479">Metal-binding</keyword>
<evidence type="ECO:0000256" key="3">
    <source>
        <dbReference type="ARBA" id="ARBA00022833"/>
    </source>
</evidence>
<dbReference type="PANTHER" id="PTHR12589:SF7">
    <property type="entry name" value="6-PYRUVOYL TETRAHYDROBIOPTERIN SYNTHASE"/>
    <property type="match status" value="1"/>
</dbReference>
<keyword evidence="3" id="KW-0862">Zinc</keyword>
<dbReference type="InterPro" id="IPR038418">
    <property type="entry name" value="6-PTP_synth/QueD_sf"/>
</dbReference>
<evidence type="ECO:0000256" key="2">
    <source>
        <dbReference type="ARBA" id="ARBA00022723"/>
    </source>
</evidence>
<reference evidence="5 6" key="1">
    <citation type="journal article" date="2017" name="BMC Genomics">
        <title>Genomic analysis of methanogenic archaea reveals a shift towards energy conservation.</title>
        <authorList>
            <person name="Gilmore S.P."/>
            <person name="Henske J.K."/>
            <person name="Sexton J.A."/>
            <person name="Solomon K.V."/>
            <person name="Seppala S."/>
            <person name="Yoo J.I."/>
            <person name="Huyett L.M."/>
            <person name="Pressman A."/>
            <person name="Cogan J.Z."/>
            <person name="Kivenson V."/>
            <person name="Peng X."/>
            <person name="Tan Y."/>
            <person name="Valentine D.L."/>
            <person name="O'Malley M.A."/>
        </authorList>
    </citation>
    <scope>NUCLEOTIDE SEQUENCE [LARGE SCALE GENOMIC DNA]</scope>
    <source>
        <strain evidence="5 6">M.o.H.</strain>
    </source>
</reference>
<evidence type="ECO:0000313" key="5">
    <source>
        <dbReference type="EMBL" id="PAV05131.1"/>
    </source>
</evidence>
<dbReference type="GO" id="GO:0016829">
    <property type="term" value="F:lyase activity"/>
    <property type="evidence" value="ECO:0007669"/>
    <property type="project" value="UniProtKB-KW"/>
</dbReference>
<name>A0A2A2H6P1_METBR</name>
<sequence length="160" mass="18033">MKIEINGIHANLRFSSAHMIPLHESCGGIHGHSYIVDLTVEGERSGEFGFVVDFKQAKKIVREICSKFDHKVLIPCNSDVIEFTHKDDKSVEFKIGEKEYKLPLEDCYLLELKSTSAEDLAEYFAEETFKYLKASNNSVSSVQICVNEGIGQGAYFQTCE</sequence>
<evidence type="ECO:0000256" key="1">
    <source>
        <dbReference type="ARBA" id="ARBA00001947"/>
    </source>
</evidence>
<dbReference type="Proteomes" id="UP000217784">
    <property type="component" value="Unassembled WGS sequence"/>
</dbReference>